<evidence type="ECO:0000313" key="7">
    <source>
        <dbReference type="Proteomes" id="UP000199398"/>
    </source>
</evidence>
<dbReference type="Proteomes" id="UP000199398">
    <property type="component" value="Unassembled WGS sequence"/>
</dbReference>
<sequence length="323" mass="33400">MNQFNAPTDLVLGDLARTRTAIPDCFLDTPQYEDELLNAVLGRRVTVKVEIANPIRSFKGRGVGLALAGLPAGGTVVCASSGNFGQAVAYIGRARGLHVVVCTTTDVNPAKRARMAAFGAEVVEVDGTAEAAHRAAETFAEEAGAHLIVDGVHPGVAEGAATIAAELSRAGEFDAVVAPIGDGSLISGIALWLREHAPRTRVIGVNTTEAPAMQRSVQAGRPVAVAPTSNFAEGIAIPQPHPESVARVRALVDDIVLVDERELREAMSLIAQHLSVLAEPAGAAGIAAIAAGRIPHGRIATLITGGNPRPAVAEALRTHLEHA</sequence>
<evidence type="ECO:0000256" key="2">
    <source>
        <dbReference type="ARBA" id="ARBA00022898"/>
    </source>
</evidence>
<dbReference type="GO" id="GO:0004794">
    <property type="term" value="F:threonine deaminase activity"/>
    <property type="evidence" value="ECO:0007669"/>
    <property type="project" value="TreeGrafter"/>
</dbReference>
<dbReference type="RefSeq" id="WP_246025165.1">
    <property type="nucleotide sequence ID" value="NZ_FOUP01000004.1"/>
</dbReference>
<dbReference type="GO" id="GO:0003941">
    <property type="term" value="F:L-serine ammonia-lyase activity"/>
    <property type="evidence" value="ECO:0007669"/>
    <property type="project" value="TreeGrafter"/>
</dbReference>
<dbReference type="InterPro" id="IPR050147">
    <property type="entry name" value="Ser/Thr_Dehydratase"/>
</dbReference>
<dbReference type="InterPro" id="IPR036052">
    <property type="entry name" value="TrpB-like_PALP_sf"/>
</dbReference>
<dbReference type="EMBL" id="RBXX01000002">
    <property type="protein sequence ID" value="RKT82681.1"/>
    <property type="molecule type" value="Genomic_DNA"/>
</dbReference>
<dbReference type="InterPro" id="IPR001926">
    <property type="entry name" value="TrpB-like_PALP"/>
</dbReference>
<keyword evidence="3" id="KW-0456">Lyase</keyword>
<gene>
    <name evidence="5" type="ORF">ATL45_0935</name>
    <name evidence="6" type="ORF">SAMN05421805_104151</name>
</gene>
<keyword evidence="2" id="KW-0663">Pyridoxal phosphate</keyword>
<dbReference type="SUPFAM" id="SSF53686">
    <property type="entry name" value="Tryptophan synthase beta subunit-like PLP-dependent enzymes"/>
    <property type="match status" value="1"/>
</dbReference>
<dbReference type="Pfam" id="PF00291">
    <property type="entry name" value="PALP"/>
    <property type="match status" value="1"/>
</dbReference>
<evidence type="ECO:0000313" key="6">
    <source>
        <dbReference type="EMBL" id="SFN37581.1"/>
    </source>
</evidence>
<name>A0A1I4YHR8_9PSEU</name>
<evidence type="ECO:0000256" key="1">
    <source>
        <dbReference type="ARBA" id="ARBA00001933"/>
    </source>
</evidence>
<proteinExistence type="predicted"/>
<dbReference type="GO" id="GO:0006567">
    <property type="term" value="P:L-threonine catabolic process"/>
    <property type="evidence" value="ECO:0007669"/>
    <property type="project" value="TreeGrafter"/>
</dbReference>
<feature type="domain" description="Tryptophan synthase beta chain-like PALP" evidence="4">
    <location>
        <begin position="28"/>
        <end position="305"/>
    </location>
</feature>
<evidence type="ECO:0000256" key="3">
    <source>
        <dbReference type="ARBA" id="ARBA00023239"/>
    </source>
</evidence>
<dbReference type="EMBL" id="FOUP01000004">
    <property type="protein sequence ID" value="SFN37581.1"/>
    <property type="molecule type" value="Genomic_DNA"/>
</dbReference>
<dbReference type="PANTHER" id="PTHR48078">
    <property type="entry name" value="THREONINE DEHYDRATASE, MITOCHONDRIAL-RELATED"/>
    <property type="match status" value="1"/>
</dbReference>
<evidence type="ECO:0000313" key="5">
    <source>
        <dbReference type="EMBL" id="RKT82681.1"/>
    </source>
</evidence>
<protein>
    <submittedName>
        <fullName evidence="6">Threonine dehydratase</fullName>
    </submittedName>
</protein>
<reference evidence="5 8" key="2">
    <citation type="submission" date="2018-10" db="EMBL/GenBank/DDBJ databases">
        <title>Sequencing the genomes of 1000 actinobacteria strains.</title>
        <authorList>
            <person name="Klenk H.-P."/>
        </authorList>
    </citation>
    <scope>NUCLEOTIDE SEQUENCE [LARGE SCALE GENOMIC DNA]</scope>
    <source>
        <strain evidence="5 8">DSM 45119</strain>
    </source>
</reference>
<comment type="cofactor">
    <cofactor evidence="1">
        <name>pyridoxal 5'-phosphate</name>
        <dbReference type="ChEBI" id="CHEBI:597326"/>
    </cofactor>
</comment>
<dbReference type="AlphaFoldDB" id="A0A1I4YHR8"/>
<dbReference type="Gene3D" id="3.40.50.1100">
    <property type="match status" value="2"/>
</dbReference>
<accession>A0A1I4YHR8</accession>
<dbReference type="Proteomes" id="UP000270697">
    <property type="component" value="Unassembled WGS sequence"/>
</dbReference>
<dbReference type="STRING" id="455193.SAMN05421805_104151"/>
<dbReference type="PANTHER" id="PTHR48078:SF17">
    <property type="entry name" value="THREONINE DEHYDRATASE"/>
    <property type="match status" value="1"/>
</dbReference>
<dbReference type="GO" id="GO:0009097">
    <property type="term" value="P:isoleucine biosynthetic process"/>
    <property type="evidence" value="ECO:0007669"/>
    <property type="project" value="TreeGrafter"/>
</dbReference>
<organism evidence="6 7">
    <name type="scientific">Saccharopolyspora antimicrobica</name>
    <dbReference type="NCBI Taxonomy" id="455193"/>
    <lineage>
        <taxon>Bacteria</taxon>
        <taxon>Bacillati</taxon>
        <taxon>Actinomycetota</taxon>
        <taxon>Actinomycetes</taxon>
        <taxon>Pseudonocardiales</taxon>
        <taxon>Pseudonocardiaceae</taxon>
        <taxon>Saccharopolyspora</taxon>
    </lineage>
</organism>
<reference evidence="6 7" key="1">
    <citation type="submission" date="2016-10" db="EMBL/GenBank/DDBJ databases">
        <authorList>
            <person name="de Groot N.N."/>
        </authorList>
    </citation>
    <scope>NUCLEOTIDE SEQUENCE [LARGE SCALE GENOMIC DNA]</scope>
    <source>
        <strain evidence="6 7">CPCC 201259</strain>
    </source>
</reference>
<dbReference type="GO" id="GO:0006565">
    <property type="term" value="P:L-serine catabolic process"/>
    <property type="evidence" value="ECO:0007669"/>
    <property type="project" value="TreeGrafter"/>
</dbReference>
<keyword evidence="8" id="KW-1185">Reference proteome</keyword>
<evidence type="ECO:0000259" key="4">
    <source>
        <dbReference type="Pfam" id="PF00291"/>
    </source>
</evidence>
<evidence type="ECO:0000313" key="8">
    <source>
        <dbReference type="Proteomes" id="UP000270697"/>
    </source>
</evidence>